<accession>A0AAV4M9B8</accession>
<feature type="region of interest" description="Disordered" evidence="1">
    <location>
        <begin position="1"/>
        <end position="98"/>
    </location>
</feature>
<dbReference type="EMBL" id="BPLQ01000179">
    <property type="protein sequence ID" value="GIX68478.1"/>
    <property type="molecule type" value="Genomic_DNA"/>
</dbReference>
<organism evidence="2 3">
    <name type="scientific">Caerostris darwini</name>
    <dbReference type="NCBI Taxonomy" id="1538125"/>
    <lineage>
        <taxon>Eukaryota</taxon>
        <taxon>Metazoa</taxon>
        <taxon>Ecdysozoa</taxon>
        <taxon>Arthropoda</taxon>
        <taxon>Chelicerata</taxon>
        <taxon>Arachnida</taxon>
        <taxon>Araneae</taxon>
        <taxon>Araneomorphae</taxon>
        <taxon>Entelegynae</taxon>
        <taxon>Araneoidea</taxon>
        <taxon>Araneidae</taxon>
        <taxon>Caerostris</taxon>
    </lineage>
</organism>
<evidence type="ECO:0000313" key="3">
    <source>
        <dbReference type="Proteomes" id="UP001054837"/>
    </source>
</evidence>
<reference evidence="2 3" key="1">
    <citation type="submission" date="2021-06" db="EMBL/GenBank/DDBJ databases">
        <title>Caerostris darwini draft genome.</title>
        <authorList>
            <person name="Kono N."/>
            <person name="Arakawa K."/>
        </authorList>
    </citation>
    <scope>NUCLEOTIDE SEQUENCE [LARGE SCALE GENOMIC DNA]</scope>
</reference>
<evidence type="ECO:0000313" key="2">
    <source>
        <dbReference type="EMBL" id="GIX68478.1"/>
    </source>
</evidence>
<feature type="compositionally biased region" description="Basic and acidic residues" evidence="1">
    <location>
        <begin position="70"/>
        <end position="82"/>
    </location>
</feature>
<dbReference type="AlphaFoldDB" id="A0AAV4M9B8"/>
<sequence length="98" mass="11271">MEKLFQYLRSKEGSSGLRTWPPKSDNVKDDLISQETTTQVLETIRSSPIAQTKYPAPRKPIRTSKGQANPDRKKEFSSQKREKSTRRCTSENSEQRSP</sequence>
<protein>
    <submittedName>
        <fullName evidence="2">Uncharacterized protein</fullName>
    </submittedName>
</protein>
<evidence type="ECO:0000256" key="1">
    <source>
        <dbReference type="SAM" id="MobiDB-lite"/>
    </source>
</evidence>
<gene>
    <name evidence="2" type="ORF">CDAR_500461</name>
</gene>
<proteinExistence type="predicted"/>
<feature type="compositionally biased region" description="Polar residues" evidence="1">
    <location>
        <begin position="33"/>
        <end position="50"/>
    </location>
</feature>
<keyword evidence="3" id="KW-1185">Reference proteome</keyword>
<comment type="caution">
    <text evidence="2">The sequence shown here is derived from an EMBL/GenBank/DDBJ whole genome shotgun (WGS) entry which is preliminary data.</text>
</comment>
<name>A0AAV4M9B8_9ARAC</name>
<dbReference type="Proteomes" id="UP001054837">
    <property type="component" value="Unassembled WGS sequence"/>
</dbReference>